<proteinExistence type="predicted"/>
<accession>A0ABW3YE50</accession>
<dbReference type="InterPro" id="IPR036465">
    <property type="entry name" value="vWFA_dom_sf"/>
</dbReference>
<keyword evidence="2" id="KW-1133">Transmembrane helix</keyword>
<gene>
    <name evidence="4" type="ORF">ACFQ4H_12675</name>
</gene>
<dbReference type="InterPro" id="IPR002035">
    <property type="entry name" value="VWF_A"/>
</dbReference>
<name>A0ABW3YE50_9ACTN</name>
<feature type="domain" description="VWFA" evidence="3">
    <location>
        <begin position="394"/>
        <end position="586"/>
    </location>
</feature>
<evidence type="ECO:0000256" key="2">
    <source>
        <dbReference type="SAM" id="Phobius"/>
    </source>
</evidence>
<comment type="caution">
    <text evidence="4">The sequence shown here is derived from an EMBL/GenBank/DDBJ whole genome shotgun (WGS) entry which is preliminary data.</text>
</comment>
<keyword evidence="5" id="KW-1185">Reference proteome</keyword>
<dbReference type="Pfam" id="PF00092">
    <property type="entry name" value="VWA"/>
    <property type="match status" value="1"/>
</dbReference>
<feature type="transmembrane region" description="Helical" evidence="2">
    <location>
        <begin position="7"/>
        <end position="29"/>
    </location>
</feature>
<evidence type="ECO:0000259" key="3">
    <source>
        <dbReference type="PROSITE" id="PS50234"/>
    </source>
</evidence>
<dbReference type="RefSeq" id="WP_377570358.1">
    <property type="nucleotide sequence ID" value="NZ_JBHTMP010000015.1"/>
</dbReference>
<feature type="compositionally biased region" description="Low complexity" evidence="1">
    <location>
        <begin position="352"/>
        <end position="376"/>
    </location>
</feature>
<dbReference type="EMBL" id="JBHTMP010000015">
    <property type="protein sequence ID" value="MFD1321947.1"/>
    <property type="molecule type" value="Genomic_DNA"/>
</dbReference>
<keyword evidence="2" id="KW-0472">Membrane</keyword>
<evidence type="ECO:0000256" key="1">
    <source>
        <dbReference type="SAM" id="MobiDB-lite"/>
    </source>
</evidence>
<dbReference type="SUPFAM" id="SSF53300">
    <property type="entry name" value="vWA-like"/>
    <property type="match status" value="1"/>
</dbReference>
<organism evidence="4 5">
    <name type="scientific">Micromonospora sonneratiae</name>
    <dbReference type="NCBI Taxonomy" id="1184706"/>
    <lineage>
        <taxon>Bacteria</taxon>
        <taxon>Bacillati</taxon>
        <taxon>Actinomycetota</taxon>
        <taxon>Actinomycetes</taxon>
        <taxon>Micromonosporales</taxon>
        <taxon>Micromonosporaceae</taxon>
        <taxon>Micromonospora</taxon>
    </lineage>
</organism>
<reference evidence="5" key="1">
    <citation type="journal article" date="2019" name="Int. J. Syst. Evol. Microbiol.">
        <title>The Global Catalogue of Microorganisms (GCM) 10K type strain sequencing project: providing services to taxonomists for standard genome sequencing and annotation.</title>
        <authorList>
            <consortium name="The Broad Institute Genomics Platform"/>
            <consortium name="The Broad Institute Genome Sequencing Center for Infectious Disease"/>
            <person name="Wu L."/>
            <person name="Ma J."/>
        </authorList>
    </citation>
    <scope>NUCLEOTIDE SEQUENCE [LARGE SCALE GENOMIC DNA]</scope>
    <source>
        <strain evidence="5">JCM 31037</strain>
    </source>
</reference>
<dbReference type="PROSITE" id="PS50234">
    <property type="entry name" value="VWFA"/>
    <property type="match status" value="1"/>
</dbReference>
<dbReference type="Gene3D" id="3.40.50.410">
    <property type="entry name" value="von Willebrand factor, type A domain"/>
    <property type="match status" value="1"/>
</dbReference>
<dbReference type="Proteomes" id="UP001597260">
    <property type="component" value="Unassembled WGS sequence"/>
</dbReference>
<evidence type="ECO:0000313" key="5">
    <source>
        <dbReference type="Proteomes" id="UP001597260"/>
    </source>
</evidence>
<evidence type="ECO:0000313" key="4">
    <source>
        <dbReference type="EMBL" id="MFD1321947.1"/>
    </source>
</evidence>
<feature type="region of interest" description="Disordered" evidence="1">
    <location>
        <begin position="320"/>
        <end position="376"/>
    </location>
</feature>
<keyword evidence="2" id="KW-0812">Transmembrane</keyword>
<dbReference type="SMART" id="SM00327">
    <property type="entry name" value="VWA"/>
    <property type="match status" value="1"/>
</dbReference>
<protein>
    <submittedName>
        <fullName evidence="4">VWA domain-containing protein</fullName>
    </submittedName>
</protein>
<sequence length="594" mass="60726">MPRRIRGAGAVAVVTALVVVAGVGGWLGYRQLSPQPCSGEIRLNVAAATEIAPAVRAAADGWVADGAAVNGTCVAVDVVAADPVEVAGKVAAQHGVSLTSVDQANSASPIPDVWLPDSSTWLQRLRTAGASGFTPTNGGSVASSPVVVAVPEPVAVRMGWPGRQLSWSDLLRQITSGSGLRPGTVDPGRDAASLAGLLALGGAVKPDPAGGQAATTAVLRTLAAGRSEHRQDLLARFPRSADPAALAAAISAAAMSEQKIIEHNATQPPVPLAALYLRPEPMALDYPYAVMPGGQPAKIAAAEGLYSVLAGGGFRGSLAERGLRAPDGTPGQGFRSPSGAPSSVGTAVPSMAGATPDPTGTAPAAPGSAADSGSTSAAVDRALSTWTAVTQPGRMLAVIDVSGSMRERVPTAGNATRQQVTVAAAGRGLALFDDSWSLGLWTFSTELVGDRDYRELVPIGPLSSQRGRLVDALRGITPKENGGTGLYDTVLAAYRAVQDGWERGRVNSVVLLTDGRNEDTDGITQQKLLAELKRLADPERPIQVVIIGIGGDVSRAELEGITKVTGGGVFVTEDPAKIDDIFLRAISLRPATPR</sequence>
<dbReference type="Pfam" id="PF13531">
    <property type="entry name" value="SBP_bac_11"/>
    <property type="match status" value="1"/>
</dbReference>